<dbReference type="SUPFAM" id="SSF52172">
    <property type="entry name" value="CheY-like"/>
    <property type="match status" value="1"/>
</dbReference>
<proteinExistence type="predicted"/>
<dbReference type="InterPro" id="IPR011006">
    <property type="entry name" value="CheY-like_superfamily"/>
</dbReference>
<dbReference type="Proteomes" id="UP000235616">
    <property type="component" value="Unassembled WGS sequence"/>
</dbReference>
<dbReference type="AlphaFoldDB" id="A0A2N7VJ74"/>
<evidence type="ECO:0000256" key="1">
    <source>
        <dbReference type="ARBA" id="ARBA00022553"/>
    </source>
</evidence>
<accession>A0A2N7VJ74</accession>
<dbReference type="PROSITE" id="PS50110">
    <property type="entry name" value="RESPONSE_REGULATORY"/>
    <property type="match status" value="1"/>
</dbReference>
<dbReference type="PANTHER" id="PTHR44591">
    <property type="entry name" value="STRESS RESPONSE REGULATOR PROTEIN 1"/>
    <property type="match status" value="1"/>
</dbReference>
<keyword evidence="5" id="KW-1185">Reference proteome</keyword>
<feature type="domain" description="Response regulatory" evidence="3">
    <location>
        <begin position="39"/>
        <end position="156"/>
    </location>
</feature>
<organism evidence="4 5">
    <name type="scientific">Trinickia dabaoshanensis</name>
    <dbReference type="NCBI Taxonomy" id="564714"/>
    <lineage>
        <taxon>Bacteria</taxon>
        <taxon>Pseudomonadati</taxon>
        <taxon>Pseudomonadota</taxon>
        <taxon>Betaproteobacteria</taxon>
        <taxon>Burkholderiales</taxon>
        <taxon>Burkholderiaceae</taxon>
        <taxon>Trinickia</taxon>
    </lineage>
</organism>
<dbReference type="EMBL" id="PNYA01000020">
    <property type="protein sequence ID" value="PMS17200.1"/>
    <property type="molecule type" value="Genomic_DNA"/>
</dbReference>
<reference evidence="4 5" key="1">
    <citation type="submission" date="2018-01" db="EMBL/GenBank/DDBJ databases">
        <title>Whole genome analyses suggest that Burkholderia sensu lato contains two further novel genera in the rhizoxinica-symbiotica group Mycetohabitans gen. nov., and Trinickia gen. nov.: implications for the evolution of diazotrophy and nodulation in the Burkholderiaceae.</title>
        <authorList>
            <person name="Estrada-de los Santos P."/>
            <person name="Palmer M."/>
            <person name="Chavez-Ramirez B."/>
            <person name="Beukes C."/>
            <person name="Steenkamp E.T."/>
            <person name="Hirsch A.M."/>
            <person name="Manyaka P."/>
            <person name="Maluk M."/>
            <person name="Lafos M."/>
            <person name="Crook M."/>
            <person name="Gross E."/>
            <person name="Simon M.F."/>
            <person name="Bueno dos Reis Junior F."/>
            <person name="Poole P.S."/>
            <person name="Venter S.N."/>
            <person name="James E.K."/>
        </authorList>
    </citation>
    <scope>NUCLEOTIDE SEQUENCE [LARGE SCALE GENOMIC DNA]</scope>
    <source>
        <strain evidence="4 5">GIMN1.004</strain>
    </source>
</reference>
<evidence type="ECO:0000313" key="5">
    <source>
        <dbReference type="Proteomes" id="UP000235616"/>
    </source>
</evidence>
<evidence type="ECO:0000259" key="3">
    <source>
        <dbReference type="PROSITE" id="PS50110"/>
    </source>
</evidence>
<dbReference type="InterPro" id="IPR058245">
    <property type="entry name" value="NreC/VraR/RcsB-like_REC"/>
</dbReference>
<dbReference type="InterPro" id="IPR001789">
    <property type="entry name" value="Sig_transdc_resp-reg_receiver"/>
</dbReference>
<dbReference type="Gene3D" id="3.40.50.2300">
    <property type="match status" value="1"/>
</dbReference>
<dbReference type="CDD" id="cd17535">
    <property type="entry name" value="REC_NarL-like"/>
    <property type="match status" value="1"/>
</dbReference>
<name>A0A2N7VJ74_9BURK</name>
<dbReference type="PANTHER" id="PTHR44591:SF3">
    <property type="entry name" value="RESPONSE REGULATORY DOMAIN-CONTAINING PROTEIN"/>
    <property type="match status" value="1"/>
</dbReference>
<sequence>MSDKPLQKRTRIKSMADFHGLPFPGHCKREPEELVVIMKVLLVEDYAPIRERLCDLVRTVPGAHIVAEADEPSLALAAIQASDPAVVIIDLQLKAGTSGLTILKWVRQHRPGIEVIVLSNSAYAQMRKLCLELGARLFLDKASEFAQLRGALIELAERFAPPPLS</sequence>
<keyword evidence="1 2" id="KW-0597">Phosphoprotein</keyword>
<comment type="caution">
    <text evidence="4">The sequence shown here is derived from an EMBL/GenBank/DDBJ whole genome shotgun (WGS) entry which is preliminary data.</text>
</comment>
<dbReference type="RefSeq" id="WP_102647319.1">
    <property type="nucleotide sequence ID" value="NZ_PNYA01000020.1"/>
</dbReference>
<dbReference type="OrthoDB" id="8562345at2"/>
<evidence type="ECO:0000313" key="4">
    <source>
        <dbReference type="EMBL" id="PMS17200.1"/>
    </source>
</evidence>
<protein>
    <submittedName>
        <fullName evidence="4">Response regulator</fullName>
    </submittedName>
</protein>
<dbReference type="InterPro" id="IPR050595">
    <property type="entry name" value="Bact_response_regulator"/>
</dbReference>
<gene>
    <name evidence="4" type="ORF">C0Z18_20755</name>
</gene>
<dbReference type="GO" id="GO:0000160">
    <property type="term" value="P:phosphorelay signal transduction system"/>
    <property type="evidence" value="ECO:0007669"/>
    <property type="project" value="InterPro"/>
</dbReference>
<feature type="modified residue" description="4-aspartylphosphate" evidence="2">
    <location>
        <position position="90"/>
    </location>
</feature>
<dbReference type="Pfam" id="PF00072">
    <property type="entry name" value="Response_reg"/>
    <property type="match status" value="1"/>
</dbReference>
<dbReference type="SMART" id="SM00448">
    <property type="entry name" value="REC"/>
    <property type="match status" value="1"/>
</dbReference>
<evidence type="ECO:0000256" key="2">
    <source>
        <dbReference type="PROSITE-ProRule" id="PRU00169"/>
    </source>
</evidence>